<organism evidence="8 9">
    <name type="scientific">Aspergillus chevalieri</name>
    <name type="common">Eurotium chevalieri</name>
    <dbReference type="NCBI Taxonomy" id="182096"/>
    <lineage>
        <taxon>Eukaryota</taxon>
        <taxon>Fungi</taxon>
        <taxon>Dikarya</taxon>
        <taxon>Ascomycota</taxon>
        <taxon>Pezizomycotina</taxon>
        <taxon>Eurotiomycetes</taxon>
        <taxon>Eurotiomycetidae</taxon>
        <taxon>Eurotiales</taxon>
        <taxon>Aspergillaceae</taxon>
        <taxon>Aspergillus</taxon>
        <taxon>Aspergillus subgen. Aspergillus</taxon>
    </lineage>
</organism>
<feature type="region of interest" description="Disordered" evidence="6">
    <location>
        <begin position="1"/>
        <end position="21"/>
    </location>
</feature>
<reference evidence="8" key="2">
    <citation type="submission" date="2021-02" db="EMBL/GenBank/DDBJ databases">
        <title>Aspergillus chevalieri M1 genome sequence.</title>
        <authorList>
            <person name="Kadooka C."/>
            <person name="Mori K."/>
            <person name="Futagami T."/>
        </authorList>
    </citation>
    <scope>NUCLEOTIDE SEQUENCE</scope>
    <source>
        <strain evidence="8">M1</strain>
    </source>
</reference>
<feature type="transmembrane region" description="Helical" evidence="7">
    <location>
        <begin position="91"/>
        <end position="112"/>
    </location>
</feature>
<feature type="transmembrane region" description="Helical" evidence="7">
    <location>
        <begin position="302"/>
        <end position="324"/>
    </location>
</feature>
<evidence type="ECO:0000256" key="6">
    <source>
        <dbReference type="SAM" id="MobiDB-lite"/>
    </source>
</evidence>
<dbReference type="Pfam" id="PF07690">
    <property type="entry name" value="MFS_1"/>
    <property type="match status" value="1"/>
</dbReference>
<keyword evidence="3 7" id="KW-0812">Transmembrane</keyword>
<evidence type="ECO:0000313" key="8">
    <source>
        <dbReference type="EMBL" id="BCR83260.1"/>
    </source>
</evidence>
<evidence type="ECO:0000256" key="4">
    <source>
        <dbReference type="ARBA" id="ARBA00022989"/>
    </source>
</evidence>
<feature type="transmembrane region" description="Helical" evidence="7">
    <location>
        <begin position="331"/>
        <end position="350"/>
    </location>
</feature>
<dbReference type="Proteomes" id="UP000637239">
    <property type="component" value="Chromosome 1"/>
</dbReference>
<feature type="transmembrane region" description="Helical" evidence="7">
    <location>
        <begin position="47"/>
        <end position="71"/>
    </location>
</feature>
<dbReference type="InterPro" id="IPR011701">
    <property type="entry name" value="MFS"/>
</dbReference>
<dbReference type="GeneID" id="66977619"/>
<dbReference type="PANTHER" id="PTHR43791">
    <property type="entry name" value="PERMEASE-RELATED"/>
    <property type="match status" value="1"/>
</dbReference>
<dbReference type="GO" id="GO:0022857">
    <property type="term" value="F:transmembrane transporter activity"/>
    <property type="evidence" value="ECO:0007669"/>
    <property type="project" value="InterPro"/>
</dbReference>
<evidence type="ECO:0000256" key="7">
    <source>
        <dbReference type="SAM" id="Phobius"/>
    </source>
</evidence>
<gene>
    <name evidence="8" type="ORF">ACHE_10662A</name>
</gene>
<name>A0A7R7VED6_ASPCH</name>
<keyword evidence="9" id="KW-1185">Reference proteome</keyword>
<evidence type="ECO:0000256" key="5">
    <source>
        <dbReference type="ARBA" id="ARBA00023136"/>
    </source>
</evidence>
<accession>A0A7R7VED6</accession>
<evidence type="ECO:0000256" key="1">
    <source>
        <dbReference type="ARBA" id="ARBA00004141"/>
    </source>
</evidence>
<feature type="transmembrane region" description="Helical" evidence="7">
    <location>
        <begin position="164"/>
        <end position="186"/>
    </location>
</feature>
<feature type="transmembrane region" description="Helical" evidence="7">
    <location>
        <begin position="198"/>
        <end position="218"/>
    </location>
</feature>
<keyword evidence="4 7" id="KW-1133">Transmembrane helix</keyword>
<evidence type="ECO:0000256" key="3">
    <source>
        <dbReference type="ARBA" id="ARBA00022692"/>
    </source>
</evidence>
<dbReference type="RefSeq" id="XP_043131782.1">
    <property type="nucleotide sequence ID" value="XM_043281764.1"/>
</dbReference>
<dbReference type="AlphaFoldDB" id="A0A7R7VED6"/>
<dbReference type="KEGG" id="ache:ACHE_10662A"/>
<evidence type="ECO:0000256" key="2">
    <source>
        <dbReference type="ARBA" id="ARBA00022448"/>
    </source>
</evidence>
<reference evidence="8" key="1">
    <citation type="submission" date="2021-01" db="EMBL/GenBank/DDBJ databases">
        <authorList>
            <consortium name="Aspergillus chevalieri M1 genome sequencing consortium"/>
            <person name="Kazuki M."/>
            <person name="Futagami T."/>
        </authorList>
    </citation>
    <scope>NUCLEOTIDE SEQUENCE</scope>
    <source>
        <strain evidence="8">M1</strain>
    </source>
</reference>
<feature type="transmembrane region" description="Helical" evidence="7">
    <location>
        <begin position="356"/>
        <end position="378"/>
    </location>
</feature>
<dbReference type="Gene3D" id="1.20.1250.20">
    <property type="entry name" value="MFS general substrate transporter like domains"/>
    <property type="match status" value="2"/>
</dbReference>
<proteinExistence type="predicted"/>
<dbReference type="SUPFAM" id="SSF103473">
    <property type="entry name" value="MFS general substrate transporter"/>
    <property type="match status" value="1"/>
</dbReference>
<dbReference type="GO" id="GO:0016020">
    <property type="term" value="C:membrane"/>
    <property type="evidence" value="ECO:0007669"/>
    <property type="project" value="UniProtKB-SubCell"/>
</dbReference>
<dbReference type="EMBL" id="AP024416">
    <property type="protein sequence ID" value="BCR83260.1"/>
    <property type="molecule type" value="Genomic_DNA"/>
</dbReference>
<feature type="transmembrane region" description="Helical" evidence="7">
    <location>
        <begin position="266"/>
        <end position="290"/>
    </location>
</feature>
<evidence type="ECO:0000313" key="9">
    <source>
        <dbReference type="Proteomes" id="UP000637239"/>
    </source>
</evidence>
<feature type="transmembrane region" description="Helical" evidence="7">
    <location>
        <begin position="423"/>
        <end position="443"/>
    </location>
</feature>
<evidence type="ECO:0008006" key="10">
    <source>
        <dbReference type="Google" id="ProtNLM"/>
    </source>
</evidence>
<dbReference type="InterPro" id="IPR036259">
    <property type="entry name" value="MFS_trans_sf"/>
</dbReference>
<feature type="compositionally biased region" description="Basic and acidic residues" evidence="6">
    <location>
        <begin position="10"/>
        <end position="20"/>
    </location>
</feature>
<keyword evidence="5 7" id="KW-0472">Membrane</keyword>
<comment type="subcellular location">
    <subcellularLocation>
        <location evidence="1">Membrane</location>
        <topology evidence="1">Multi-pass membrane protein</topology>
    </subcellularLocation>
</comment>
<dbReference type="PANTHER" id="PTHR43791:SF103">
    <property type="entry name" value="MAJOR FACILITATOR SUPERFAMILY (MFS) PROFILE DOMAIN-CONTAINING PROTEIN-RELATED"/>
    <property type="match status" value="1"/>
</dbReference>
<sequence>MITVANTMAGDEKKMHHVNDDPDVQALPGAESSVDDEKRVRRKIDCVILPMMCIVYFLQYLDKLSLGYAAVFGLIEDLGLQGSQYSWCTSIFYFGQLVAEGPFIYLMGRLPLTRFIARSLGRSMHVSGSSNELRRVRGRASAVSPAFVTITSIWYKKEDHALRVGIWGGMNPLAQVIGSLLMYGIGKIHHPSIEPWRILFLLCGALTSVFGVVFYIAMPSTPQKAWFLTPREREVVLERMERDREGGDKVKFSWAQVRETLFDTKAWFILLFGFIASMPGAVIFFGTILINGLNYDKFQTMLLTAPSGAISLGMLAVAMIGCSILPKYRCLVLILVTIVPLVGNILLLKLPLSATWGLVASSWLASCNPGILVMIMSLSASNVKGNTKRAIVNTYFFIGLCVGCIAGPQLWEPSAAPRFLSGVTMGLSCWCVFIFLVGLYWALCHLENNKRDREQGVDLGPVTAYAGEDLTDKEDVLFRYIY</sequence>
<protein>
    <recommendedName>
        <fullName evidence="10">Major facilitator superfamily (MFS) profile domain-containing protein</fullName>
    </recommendedName>
</protein>
<feature type="transmembrane region" description="Helical" evidence="7">
    <location>
        <begin position="390"/>
        <end position="411"/>
    </location>
</feature>
<keyword evidence="2" id="KW-0813">Transport</keyword>